<comment type="caution">
    <text evidence="2">The sequence shown here is derived from an EMBL/GenBank/DDBJ whole genome shotgun (WGS) entry which is preliminary data.</text>
</comment>
<dbReference type="Proteomes" id="UP000637628">
    <property type="component" value="Unassembled WGS sequence"/>
</dbReference>
<evidence type="ECO:0000313" key="2">
    <source>
        <dbReference type="EMBL" id="GIE07704.1"/>
    </source>
</evidence>
<organism evidence="2 3">
    <name type="scientific">Paractinoplanes durhamensis</name>
    <dbReference type="NCBI Taxonomy" id="113563"/>
    <lineage>
        <taxon>Bacteria</taxon>
        <taxon>Bacillati</taxon>
        <taxon>Actinomycetota</taxon>
        <taxon>Actinomycetes</taxon>
        <taxon>Micromonosporales</taxon>
        <taxon>Micromonosporaceae</taxon>
        <taxon>Paractinoplanes</taxon>
    </lineage>
</organism>
<evidence type="ECO:0000256" key="1">
    <source>
        <dbReference type="SAM" id="MobiDB-lite"/>
    </source>
</evidence>
<dbReference type="RefSeq" id="WP_203735535.1">
    <property type="nucleotide sequence ID" value="NZ_BAAATX010000045.1"/>
</dbReference>
<sequence>MSKVQGHVIDGLTFPTLRAAVEEIADWRWYAVPENSKVKLVRRLGARIAEIRWDGHWWRWQILDGKQSVLMNGSGGRLTEALIGAELAQPYEYPVCPAWCADDHSTRSGDNSRFHSIEDEITVGSGGKTATVGTCCTSAPHPDAAYGPVVYVGGLDDCDMTVAEAEALRVALARAIERAAEAQQLSVRDGERRRQSSIRQRTSMDMRSYAPPLAGEKFEGLRVA</sequence>
<gene>
    <name evidence="2" type="ORF">Adu01nite_90540</name>
</gene>
<name>A0ABQ3ZD06_9ACTN</name>
<dbReference type="EMBL" id="BOML01000087">
    <property type="protein sequence ID" value="GIE07704.1"/>
    <property type="molecule type" value="Genomic_DNA"/>
</dbReference>
<protein>
    <submittedName>
        <fullName evidence="2">Uncharacterized protein</fullName>
    </submittedName>
</protein>
<accession>A0ABQ3ZD06</accession>
<proteinExistence type="predicted"/>
<keyword evidence="3" id="KW-1185">Reference proteome</keyword>
<reference evidence="2 3" key="1">
    <citation type="submission" date="2021-01" db="EMBL/GenBank/DDBJ databases">
        <title>Whole genome shotgun sequence of Actinoplanes durhamensis NBRC 14914.</title>
        <authorList>
            <person name="Komaki H."/>
            <person name="Tamura T."/>
        </authorList>
    </citation>
    <scope>NUCLEOTIDE SEQUENCE [LARGE SCALE GENOMIC DNA]</scope>
    <source>
        <strain evidence="2 3">NBRC 14914</strain>
    </source>
</reference>
<dbReference type="InterPro" id="IPR054202">
    <property type="entry name" value="DUF6907"/>
</dbReference>
<feature type="region of interest" description="Disordered" evidence="1">
    <location>
        <begin position="187"/>
        <end position="211"/>
    </location>
</feature>
<dbReference type="Pfam" id="PF21848">
    <property type="entry name" value="DUF6907"/>
    <property type="match status" value="1"/>
</dbReference>
<evidence type="ECO:0000313" key="3">
    <source>
        <dbReference type="Proteomes" id="UP000637628"/>
    </source>
</evidence>